<evidence type="ECO:0000259" key="1">
    <source>
        <dbReference type="PROSITE" id="PS51352"/>
    </source>
</evidence>
<proteinExistence type="predicted"/>
<dbReference type="Proteomes" id="UP000290204">
    <property type="component" value="Unassembled WGS sequence"/>
</dbReference>
<sequence>MKKTYLLYLLLLVIYGKSLAQTELTVGDKMPPLVLNNILNSKTTAAKLQAKKNQLLLIDFWGTTCGTCIGSMPKMAALQKKWGDSINIILVSPEEKEKIEDLFRRRKEVKTIGLPIAYGDKMLRKLFPYQSVPQIVVIDDQQRIRAITFHEYITEENLNRIRRSDTATLPLKHDIIGVDYSVPFITTGLVGNEDVFFSTLFTKEIPGLSYGSGFKNNHTKFIAKNMTLRDLYESAYMRQIFILAREKNLKILVDSGVNTTDRYCFELNIQDQGNNKRNEFYLLNQMQHALDQFFGVKSKVENKTMECWVIRSNKETDTTIVAEPAVKETFTSFELINYAASGLPAYIHAVLPVNIPIVYEGHQKKQVTINFRKQDESIESVQQLLQERGFTMKMEKRESKILLVVQR</sequence>
<organism evidence="2 3">
    <name type="scientific">Lacibacter luteus</name>
    <dbReference type="NCBI Taxonomy" id="2508719"/>
    <lineage>
        <taxon>Bacteria</taxon>
        <taxon>Pseudomonadati</taxon>
        <taxon>Bacteroidota</taxon>
        <taxon>Chitinophagia</taxon>
        <taxon>Chitinophagales</taxon>
        <taxon>Chitinophagaceae</taxon>
        <taxon>Lacibacter</taxon>
    </lineage>
</organism>
<dbReference type="InterPro" id="IPR013766">
    <property type="entry name" value="Thioredoxin_domain"/>
</dbReference>
<feature type="domain" description="Thioredoxin" evidence="1">
    <location>
        <begin position="24"/>
        <end position="170"/>
    </location>
</feature>
<dbReference type="PANTHER" id="PTHR42852:SF13">
    <property type="entry name" value="PROTEIN DIPZ"/>
    <property type="match status" value="1"/>
</dbReference>
<dbReference type="EMBL" id="SDHW01000002">
    <property type="protein sequence ID" value="RXK60667.1"/>
    <property type="molecule type" value="Genomic_DNA"/>
</dbReference>
<dbReference type="Gene3D" id="3.40.30.10">
    <property type="entry name" value="Glutaredoxin"/>
    <property type="match status" value="1"/>
</dbReference>
<dbReference type="RefSeq" id="WP_129130628.1">
    <property type="nucleotide sequence ID" value="NZ_SDHW01000002.1"/>
</dbReference>
<dbReference type="PROSITE" id="PS51352">
    <property type="entry name" value="THIOREDOXIN_2"/>
    <property type="match status" value="1"/>
</dbReference>
<dbReference type="InterPro" id="IPR050553">
    <property type="entry name" value="Thioredoxin_ResA/DsbE_sf"/>
</dbReference>
<dbReference type="AlphaFoldDB" id="A0A4Q1CJV8"/>
<gene>
    <name evidence="2" type="ORF">ESA94_09390</name>
</gene>
<dbReference type="SUPFAM" id="SSF52833">
    <property type="entry name" value="Thioredoxin-like"/>
    <property type="match status" value="1"/>
</dbReference>
<dbReference type="CDD" id="cd02966">
    <property type="entry name" value="TlpA_like_family"/>
    <property type="match status" value="1"/>
</dbReference>
<keyword evidence="3" id="KW-1185">Reference proteome</keyword>
<dbReference type="PANTHER" id="PTHR42852">
    <property type="entry name" value="THIOL:DISULFIDE INTERCHANGE PROTEIN DSBE"/>
    <property type="match status" value="1"/>
</dbReference>
<evidence type="ECO:0000313" key="2">
    <source>
        <dbReference type="EMBL" id="RXK60667.1"/>
    </source>
</evidence>
<accession>A0A4Q1CJV8</accession>
<reference evidence="2 3" key="1">
    <citation type="submission" date="2019-01" db="EMBL/GenBank/DDBJ databases">
        <title>Lacibacter sp. strain TTM-7.</title>
        <authorList>
            <person name="Chen W.-M."/>
        </authorList>
    </citation>
    <scope>NUCLEOTIDE SEQUENCE [LARGE SCALE GENOMIC DNA]</scope>
    <source>
        <strain evidence="2 3">TTM-7</strain>
    </source>
</reference>
<dbReference type="OrthoDB" id="793244at2"/>
<name>A0A4Q1CJV8_9BACT</name>
<comment type="caution">
    <text evidence="2">The sequence shown here is derived from an EMBL/GenBank/DDBJ whole genome shotgun (WGS) entry which is preliminary data.</text>
</comment>
<evidence type="ECO:0000313" key="3">
    <source>
        <dbReference type="Proteomes" id="UP000290204"/>
    </source>
</evidence>
<protein>
    <submittedName>
        <fullName evidence="2">TlpA family protein disulfide reductase</fullName>
    </submittedName>
</protein>
<dbReference type="InterPro" id="IPR036249">
    <property type="entry name" value="Thioredoxin-like_sf"/>
</dbReference>